<dbReference type="Proteomes" id="UP000001409">
    <property type="component" value="Chromosome"/>
</dbReference>
<feature type="compositionally biased region" description="Low complexity" evidence="1">
    <location>
        <begin position="107"/>
        <end position="121"/>
    </location>
</feature>
<proteinExistence type="predicted"/>
<accession>Q8FPW0</accession>
<dbReference type="eggNOG" id="ENOG5030K9B">
    <property type="taxonomic scope" value="Bacteria"/>
</dbReference>
<reference evidence="2 3" key="1">
    <citation type="journal article" date="2003" name="Genome Res.">
        <title>Comparative complete genome sequence analysis of the amino acid replacements responsible for the thermostability of Corynebacterium efficiens.</title>
        <authorList>
            <person name="Nishio Y."/>
            <person name="Nakamura Y."/>
            <person name="Kawarabayasi Y."/>
            <person name="Usuda Y."/>
            <person name="Kimura E."/>
            <person name="Sugimoto S."/>
            <person name="Matsui K."/>
            <person name="Yamagishi A."/>
            <person name="Kikuchi H."/>
            <person name="Ikeo K."/>
            <person name="Gojobori T."/>
        </authorList>
    </citation>
    <scope>NUCLEOTIDE SEQUENCE [LARGE SCALE GENOMIC DNA]</scope>
    <source>
        <strain evidence="3">DSM 44549 / YS-314 / AJ 12310 / JCM 11189 / NBRC 100395</strain>
    </source>
</reference>
<sequence>MWPKPTIPTVLPKISTPLKEERFHSPSRRVASAAGIWRAVDRSRETACSQAEWMLEVGALATMTPASVAAGMSTLSRPTPARPTIFRLGAAAMTSASTLVAERTRRASASLTASSSSGRLGPSTQRTSTASPSASTVDCASLSAISTTGRPFWLTRYSWKN</sequence>
<protein>
    <submittedName>
        <fullName evidence="2">Uncharacterized protein</fullName>
    </submittedName>
</protein>
<dbReference type="HOGENOM" id="CLU_1746836_0_0_11"/>
<evidence type="ECO:0000313" key="3">
    <source>
        <dbReference type="Proteomes" id="UP000001409"/>
    </source>
</evidence>
<keyword evidence="3" id="KW-1185">Reference proteome</keyword>
<evidence type="ECO:0000256" key="1">
    <source>
        <dbReference type="SAM" id="MobiDB-lite"/>
    </source>
</evidence>
<name>Q8FPW0_COREF</name>
<feature type="region of interest" description="Disordered" evidence="1">
    <location>
        <begin position="107"/>
        <end position="134"/>
    </location>
</feature>
<dbReference type="KEGG" id="cef:CE1378"/>
<feature type="compositionally biased region" description="Polar residues" evidence="1">
    <location>
        <begin position="122"/>
        <end position="134"/>
    </location>
</feature>
<evidence type="ECO:0000313" key="2">
    <source>
        <dbReference type="EMBL" id="BAC18188.1"/>
    </source>
</evidence>
<dbReference type="AlphaFoldDB" id="Q8FPW0"/>
<dbReference type="EMBL" id="BA000035">
    <property type="protein sequence ID" value="BAC18188.1"/>
    <property type="molecule type" value="Genomic_DNA"/>
</dbReference>
<organism evidence="2 3">
    <name type="scientific">Corynebacterium efficiens (strain DSM 44549 / YS-314 / AJ 12310 / JCM 11189 / NBRC 100395)</name>
    <dbReference type="NCBI Taxonomy" id="196164"/>
    <lineage>
        <taxon>Bacteria</taxon>
        <taxon>Bacillati</taxon>
        <taxon>Actinomycetota</taxon>
        <taxon>Actinomycetes</taxon>
        <taxon>Mycobacteriales</taxon>
        <taxon>Corynebacteriaceae</taxon>
        <taxon>Corynebacterium</taxon>
    </lineage>
</organism>